<dbReference type="AlphaFoldDB" id="A0A919P3A1"/>
<name>A0A919P3A1_9CELL</name>
<proteinExistence type="predicted"/>
<keyword evidence="2" id="KW-1185">Reference proteome</keyword>
<dbReference type="EMBL" id="BONK01000011">
    <property type="protein sequence ID" value="GIG22458.1"/>
    <property type="molecule type" value="Genomic_DNA"/>
</dbReference>
<comment type="caution">
    <text evidence="1">The sequence shown here is derived from an EMBL/GenBank/DDBJ whole genome shotgun (WGS) entry which is preliminary data.</text>
</comment>
<gene>
    <name evidence="1" type="ORF">Cch01nite_31820</name>
</gene>
<reference evidence="1" key="1">
    <citation type="submission" date="2021-01" db="EMBL/GenBank/DDBJ databases">
        <title>Whole genome shotgun sequence of Cellulomonas chitinilytica NBRC 110799.</title>
        <authorList>
            <person name="Komaki H."/>
            <person name="Tamura T."/>
        </authorList>
    </citation>
    <scope>NUCLEOTIDE SEQUENCE</scope>
    <source>
        <strain evidence="1">NBRC 110799</strain>
    </source>
</reference>
<accession>A0A919P3A1</accession>
<evidence type="ECO:0000313" key="1">
    <source>
        <dbReference type="EMBL" id="GIG22458.1"/>
    </source>
</evidence>
<protein>
    <submittedName>
        <fullName evidence="1">Uncharacterized protein</fullName>
    </submittedName>
</protein>
<dbReference type="Proteomes" id="UP000632740">
    <property type="component" value="Unassembled WGS sequence"/>
</dbReference>
<organism evidence="1 2">
    <name type="scientific">Cellulomonas chitinilytica</name>
    <dbReference type="NCBI Taxonomy" id="398759"/>
    <lineage>
        <taxon>Bacteria</taxon>
        <taxon>Bacillati</taxon>
        <taxon>Actinomycetota</taxon>
        <taxon>Actinomycetes</taxon>
        <taxon>Micrococcales</taxon>
        <taxon>Cellulomonadaceae</taxon>
        <taxon>Cellulomonas</taxon>
    </lineage>
</organism>
<sequence length="154" mass="16140">MIDAPARAALDAMGVLVGQVNVRLTDEQQAQWSELAEQHGLGGISALVRVAVDAYAAGGQVDGTAGRDVPLVPAALAAVGQLAALEQTDEATVLLEALVLYTGMDDQTRNVRMHKVIRDGRGPTMQAVAYAYGARHGAPWADPDRDVTEANVPV</sequence>
<evidence type="ECO:0000313" key="2">
    <source>
        <dbReference type="Proteomes" id="UP000632740"/>
    </source>
</evidence>